<gene>
    <name evidence="13" type="ORF">HOLleu_38141</name>
</gene>
<evidence type="ECO:0000256" key="8">
    <source>
        <dbReference type="ARBA" id="ARBA00023034"/>
    </source>
</evidence>
<accession>A0A9Q0YKJ0</accession>
<sequence>MIVLLLFLPGPAIWLVVNHKSSAVPAKETSDELFDTRDTSSYNYHKSSFHVRGDVKLQRAPSTIPNLCKVTQKNTKEVFLLVLMVSAPMDFEQRKLQRLHCLNFSEISGQRVERLFLLGDSSNSSLNNRIKEESIIYQDIVMGNFHDSYRNLSLKTLFGLRWASMYCSQAHYVMKADDDTFINFKPLIDTLTRSPKENFITGHLCTGCRPIRNTTNKWYTPEEKFPGEFYPDYVHGPAYVMSGDLPRKISLMSRSTPPFPWEDVYIGMILEKLGIKPLQNPCFIADTHDWNLLTPCSYISACAIHFYNRREDIFQFCRDPIILNGNAREMC</sequence>
<evidence type="ECO:0000256" key="2">
    <source>
        <dbReference type="ARBA" id="ARBA00008661"/>
    </source>
</evidence>
<dbReference type="PANTHER" id="PTHR11214">
    <property type="entry name" value="BETA-1,3-N-ACETYLGLUCOSAMINYLTRANSFERASE"/>
    <property type="match status" value="1"/>
</dbReference>
<protein>
    <recommendedName>
        <fullName evidence="11">Hexosyltransferase</fullName>
        <ecNumber evidence="11">2.4.1.-</ecNumber>
    </recommendedName>
</protein>
<dbReference type="GO" id="GO:0016758">
    <property type="term" value="F:hexosyltransferase activity"/>
    <property type="evidence" value="ECO:0007669"/>
    <property type="project" value="InterPro"/>
</dbReference>
<dbReference type="GO" id="GO:0006493">
    <property type="term" value="P:protein O-linked glycosylation"/>
    <property type="evidence" value="ECO:0007669"/>
    <property type="project" value="TreeGrafter"/>
</dbReference>
<keyword evidence="7" id="KW-1133">Transmembrane helix</keyword>
<evidence type="ECO:0000256" key="9">
    <source>
        <dbReference type="ARBA" id="ARBA00023136"/>
    </source>
</evidence>
<dbReference type="EC" id="2.4.1.-" evidence="11"/>
<evidence type="ECO:0000256" key="11">
    <source>
        <dbReference type="RuleBase" id="RU363063"/>
    </source>
</evidence>
<comment type="similarity">
    <text evidence="2 11">Belongs to the glycosyltransferase 31 family.</text>
</comment>
<comment type="caution">
    <text evidence="13">The sequence shown here is derived from an EMBL/GenBank/DDBJ whole genome shotgun (WGS) entry which is preliminary data.</text>
</comment>
<evidence type="ECO:0000256" key="4">
    <source>
        <dbReference type="ARBA" id="ARBA00022679"/>
    </source>
</evidence>
<dbReference type="AlphaFoldDB" id="A0A9Q0YKJ0"/>
<dbReference type="OrthoDB" id="2139606at2759"/>
<feature type="chain" id="PRO_5040355639" description="Hexosyltransferase" evidence="12">
    <location>
        <begin position="24"/>
        <end position="331"/>
    </location>
</feature>
<evidence type="ECO:0000256" key="12">
    <source>
        <dbReference type="SAM" id="SignalP"/>
    </source>
</evidence>
<dbReference type="Proteomes" id="UP001152320">
    <property type="component" value="Chromosome 20"/>
</dbReference>
<comment type="subcellular location">
    <subcellularLocation>
        <location evidence="1 11">Golgi apparatus membrane</location>
        <topology evidence="1 11">Single-pass type II membrane protein</topology>
    </subcellularLocation>
</comment>
<dbReference type="FunFam" id="3.90.550.50:FF:000001">
    <property type="entry name" value="Hexosyltransferase"/>
    <property type="match status" value="1"/>
</dbReference>
<keyword evidence="9" id="KW-0472">Membrane</keyword>
<dbReference type="PANTHER" id="PTHR11214:SF314">
    <property type="entry name" value="HEXOSYLTRANSFERASE"/>
    <property type="match status" value="1"/>
</dbReference>
<dbReference type="Gene3D" id="3.90.550.50">
    <property type="match status" value="1"/>
</dbReference>
<dbReference type="Pfam" id="PF01762">
    <property type="entry name" value="Galactosyl_T"/>
    <property type="match status" value="1"/>
</dbReference>
<proteinExistence type="inferred from homology"/>
<reference evidence="13" key="1">
    <citation type="submission" date="2021-10" db="EMBL/GenBank/DDBJ databases">
        <title>Tropical sea cucumber genome reveals ecological adaptation and Cuvierian tubules defense mechanism.</title>
        <authorList>
            <person name="Chen T."/>
        </authorList>
    </citation>
    <scope>NUCLEOTIDE SEQUENCE</scope>
    <source>
        <strain evidence="13">Nanhai2018</strain>
        <tissue evidence="13">Muscle</tissue>
    </source>
</reference>
<evidence type="ECO:0000256" key="10">
    <source>
        <dbReference type="ARBA" id="ARBA00023180"/>
    </source>
</evidence>
<keyword evidence="3 11" id="KW-0328">Glycosyltransferase</keyword>
<dbReference type="EMBL" id="JAIZAY010000020">
    <property type="protein sequence ID" value="KAJ8023066.1"/>
    <property type="molecule type" value="Genomic_DNA"/>
</dbReference>
<evidence type="ECO:0000313" key="14">
    <source>
        <dbReference type="Proteomes" id="UP001152320"/>
    </source>
</evidence>
<evidence type="ECO:0000256" key="3">
    <source>
        <dbReference type="ARBA" id="ARBA00022676"/>
    </source>
</evidence>
<dbReference type="GO" id="GO:0000139">
    <property type="term" value="C:Golgi membrane"/>
    <property type="evidence" value="ECO:0007669"/>
    <property type="project" value="UniProtKB-SubCell"/>
</dbReference>
<keyword evidence="12" id="KW-0732">Signal</keyword>
<keyword evidence="14" id="KW-1185">Reference proteome</keyword>
<keyword evidence="8 11" id="KW-0333">Golgi apparatus</keyword>
<evidence type="ECO:0000313" key="13">
    <source>
        <dbReference type="EMBL" id="KAJ8023066.1"/>
    </source>
</evidence>
<keyword evidence="10" id="KW-0325">Glycoprotein</keyword>
<evidence type="ECO:0000256" key="5">
    <source>
        <dbReference type="ARBA" id="ARBA00022692"/>
    </source>
</evidence>
<name>A0A9Q0YKJ0_HOLLE</name>
<evidence type="ECO:0000256" key="7">
    <source>
        <dbReference type="ARBA" id="ARBA00022989"/>
    </source>
</evidence>
<evidence type="ECO:0000256" key="6">
    <source>
        <dbReference type="ARBA" id="ARBA00022968"/>
    </source>
</evidence>
<feature type="signal peptide" evidence="12">
    <location>
        <begin position="1"/>
        <end position="23"/>
    </location>
</feature>
<dbReference type="InterPro" id="IPR002659">
    <property type="entry name" value="Glyco_trans_31"/>
</dbReference>
<evidence type="ECO:0000256" key="1">
    <source>
        <dbReference type="ARBA" id="ARBA00004323"/>
    </source>
</evidence>
<organism evidence="13 14">
    <name type="scientific">Holothuria leucospilota</name>
    <name type="common">Black long sea cucumber</name>
    <name type="synonym">Mertensiothuria leucospilota</name>
    <dbReference type="NCBI Taxonomy" id="206669"/>
    <lineage>
        <taxon>Eukaryota</taxon>
        <taxon>Metazoa</taxon>
        <taxon>Echinodermata</taxon>
        <taxon>Eleutherozoa</taxon>
        <taxon>Echinozoa</taxon>
        <taxon>Holothuroidea</taxon>
        <taxon>Aspidochirotacea</taxon>
        <taxon>Aspidochirotida</taxon>
        <taxon>Holothuriidae</taxon>
        <taxon>Holothuria</taxon>
    </lineage>
</organism>
<keyword evidence="5" id="KW-0812">Transmembrane</keyword>
<keyword evidence="6" id="KW-0735">Signal-anchor</keyword>
<keyword evidence="4" id="KW-0808">Transferase</keyword>